<proteinExistence type="predicted"/>
<keyword evidence="1" id="KW-0808">Transferase</keyword>
<keyword evidence="2" id="KW-1185">Reference proteome</keyword>
<name>Q898J2_CLOTE</name>
<evidence type="ECO:0000313" key="2">
    <source>
        <dbReference type="Proteomes" id="UP000001412"/>
    </source>
</evidence>
<dbReference type="HOGENOM" id="CLU_079190_1_0_9"/>
<dbReference type="Gene3D" id="3.40.50.150">
    <property type="entry name" value="Vaccinia Virus protein VP39"/>
    <property type="match status" value="1"/>
</dbReference>
<dbReference type="EMBL" id="AE015927">
    <property type="protein sequence ID" value="AAO35089.1"/>
    <property type="molecule type" value="Genomic_DNA"/>
</dbReference>
<dbReference type="InterPro" id="IPR010719">
    <property type="entry name" value="MnmM_MeTrfase"/>
</dbReference>
<reference evidence="1 2" key="1">
    <citation type="journal article" date="2003" name="Proc. Natl. Acad. Sci. U.S.A.">
        <title>The genome sequence of Clostridium tetani, the causative agent of tetanus disease.</title>
        <authorList>
            <person name="Brueggemann H."/>
            <person name="Baumer S."/>
            <person name="Fricke W.F."/>
            <person name="Wiezer A."/>
            <person name="Liesegang H."/>
            <person name="Decker I."/>
            <person name="Herzberg C."/>
            <person name="Martinez-Arias R."/>
            <person name="Merkl R."/>
            <person name="Henne A."/>
            <person name="Gottschalk G."/>
        </authorList>
    </citation>
    <scope>NUCLEOTIDE SEQUENCE [LARGE SCALE GENOMIC DNA]</scope>
    <source>
        <strain evidence="2">Massachusetts / E88</strain>
    </source>
</reference>
<keyword evidence="1" id="KW-0489">Methyltransferase</keyword>
<dbReference type="KEGG" id="ctc:CTC_00455"/>
<dbReference type="Proteomes" id="UP000001412">
    <property type="component" value="Chromosome"/>
</dbReference>
<dbReference type="InterPro" id="IPR029063">
    <property type="entry name" value="SAM-dependent_MTases_sf"/>
</dbReference>
<sequence>MRYMEELFFTNAVNISKDVCKNKLKKGDIAVDATMGNGNDTLFLCKLVEEEGKVYSFDIQMEALKSTEKKLYQNNIHWAELILDGHENMDKYLKEEPKIILFNLGYLPGNSKEVTTKKDTTLEAVKKSLDLIKKEGVIILVIYPGHEEGMLEKKALIDFCKGICQKQFNVIKLQFVNQINNPPMMICIEKRK</sequence>
<accession>Q898J2</accession>
<dbReference type="PANTHER" id="PTHR35276:SF1">
    <property type="entry name" value="TRNA (MNM(5)S(2)U34)-METHYLTRANSFERASE, CHLOROPLASTIC"/>
    <property type="match status" value="1"/>
</dbReference>
<dbReference type="STRING" id="212717.CTC_00455"/>
<dbReference type="Pfam" id="PF06962">
    <property type="entry name" value="rRNA_methylase"/>
    <property type="match status" value="1"/>
</dbReference>
<organism evidence="1 2">
    <name type="scientific">Clostridium tetani (strain Massachusetts / E88)</name>
    <dbReference type="NCBI Taxonomy" id="212717"/>
    <lineage>
        <taxon>Bacteria</taxon>
        <taxon>Bacillati</taxon>
        <taxon>Bacillota</taxon>
        <taxon>Clostridia</taxon>
        <taxon>Eubacteriales</taxon>
        <taxon>Clostridiaceae</taxon>
        <taxon>Clostridium</taxon>
    </lineage>
</organism>
<dbReference type="SUPFAM" id="SSF53335">
    <property type="entry name" value="S-adenosyl-L-methionine-dependent methyltransferases"/>
    <property type="match status" value="1"/>
</dbReference>
<dbReference type="AlphaFoldDB" id="Q898J2"/>
<evidence type="ECO:0000313" key="1">
    <source>
        <dbReference type="EMBL" id="AAO35089.1"/>
    </source>
</evidence>
<protein>
    <submittedName>
        <fullName evidence="1">Putative rRNA methylase</fullName>
    </submittedName>
</protein>
<dbReference type="GO" id="GO:0032259">
    <property type="term" value="P:methylation"/>
    <property type="evidence" value="ECO:0007669"/>
    <property type="project" value="UniProtKB-KW"/>
</dbReference>
<gene>
    <name evidence="1" type="ordered locus">CTC_00455</name>
</gene>
<dbReference type="GO" id="GO:0008168">
    <property type="term" value="F:methyltransferase activity"/>
    <property type="evidence" value="ECO:0007669"/>
    <property type="project" value="UniProtKB-KW"/>
</dbReference>
<dbReference type="PANTHER" id="PTHR35276">
    <property type="entry name" value="S-ADENOSYL-L-METHIONINE-DEPENDENT METHYLTRANSFERASES SUPERFAMILY PROTEIN"/>
    <property type="match status" value="1"/>
</dbReference>